<evidence type="ECO:0000256" key="5">
    <source>
        <dbReference type="ARBA" id="ARBA00023136"/>
    </source>
</evidence>
<dbReference type="Gene3D" id="3.30.1390.30">
    <property type="entry name" value="Penicillin-binding protein 2a, domain 3"/>
    <property type="match status" value="1"/>
</dbReference>
<dbReference type="InterPro" id="IPR036138">
    <property type="entry name" value="PBP_dimer_sf"/>
</dbReference>
<dbReference type="GO" id="GO:0005886">
    <property type="term" value="C:plasma membrane"/>
    <property type="evidence" value="ECO:0007669"/>
    <property type="project" value="TreeGrafter"/>
</dbReference>
<dbReference type="GO" id="GO:0071972">
    <property type="term" value="F:peptidoglycan L,D-transpeptidase activity"/>
    <property type="evidence" value="ECO:0007669"/>
    <property type="project" value="TreeGrafter"/>
</dbReference>
<dbReference type="InterPro" id="IPR050515">
    <property type="entry name" value="Beta-lactam/transpept"/>
</dbReference>
<dbReference type="SUPFAM" id="SSF56519">
    <property type="entry name" value="Penicillin binding protein dimerisation domain"/>
    <property type="match status" value="1"/>
</dbReference>
<dbReference type="GO" id="GO:0009002">
    <property type="term" value="F:serine-type D-Ala-D-Ala carboxypeptidase activity"/>
    <property type="evidence" value="ECO:0007669"/>
    <property type="project" value="UniProtKB-EC"/>
</dbReference>
<name>A0A2U1K7H5_9BACI</name>
<dbReference type="EMBL" id="QCZG01000005">
    <property type="protein sequence ID" value="PWA12838.1"/>
    <property type="molecule type" value="Genomic_DNA"/>
</dbReference>
<dbReference type="Gene3D" id="3.10.450.100">
    <property type="entry name" value="NTF2-like, domain 1"/>
    <property type="match status" value="1"/>
</dbReference>
<evidence type="ECO:0000259" key="7">
    <source>
        <dbReference type="Pfam" id="PF00905"/>
    </source>
</evidence>
<proteinExistence type="inferred from homology"/>
<feature type="domain" description="Penicillin-binding protein transpeptidase" evidence="7">
    <location>
        <begin position="367"/>
        <end position="679"/>
    </location>
</feature>
<keyword evidence="11" id="KW-1185">Reference proteome</keyword>
<dbReference type="PANTHER" id="PTHR30627:SF25">
    <property type="entry name" value="PENICILLIN-BINDING PROTEIN 3"/>
    <property type="match status" value="1"/>
</dbReference>
<keyword evidence="5" id="KW-0472">Membrane</keyword>
<evidence type="ECO:0000256" key="6">
    <source>
        <dbReference type="ARBA" id="ARBA00034000"/>
    </source>
</evidence>
<evidence type="ECO:0000256" key="4">
    <source>
        <dbReference type="ARBA" id="ARBA00012448"/>
    </source>
</evidence>
<dbReference type="Gene3D" id="3.90.1310.10">
    <property type="entry name" value="Penicillin-binding protein 2a (Domain 2)"/>
    <property type="match status" value="1"/>
</dbReference>
<dbReference type="UniPathway" id="UPA00219"/>
<dbReference type="OrthoDB" id="9766847at2"/>
<dbReference type="GO" id="GO:0009252">
    <property type="term" value="P:peptidoglycan biosynthetic process"/>
    <property type="evidence" value="ECO:0007669"/>
    <property type="project" value="UniProtKB-UniPathway"/>
</dbReference>
<dbReference type="GO" id="GO:0008658">
    <property type="term" value="F:penicillin binding"/>
    <property type="evidence" value="ECO:0007669"/>
    <property type="project" value="InterPro"/>
</dbReference>
<comment type="caution">
    <text evidence="10">The sequence shown here is derived from an EMBL/GenBank/DDBJ whole genome shotgun (WGS) entry which is preliminary data.</text>
</comment>
<comment type="subcellular location">
    <subcellularLocation>
        <location evidence="1">Membrane</location>
    </subcellularLocation>
</comment>
<organism evidence="10 11">
    <name type="scientific">Pueribacillus theae</name>
    <dbReference type="NCBI Taxonomy" id="2171751"/>
    <lineage>
        <taxon>Bacteria</taxon>
        <taxon>Bacillati</taxon>
        <taxon>Bacillota</taxon>
        <taxon>Bacilli</taxon>
        <taxon>Bacillales</taxon>
        <taxon>Bacillaceae</taxon>
        <taxon>Pueribacillus</taxon>
    </lineage>
</organism>
<dbReference type="PANTHER" id="PTHR30627">
    <property type="entry name" value="PEPTIDOGLYCAN D,D-TRANSPEPTIDASE"/>
    <property type="match status" value="1"/>
</dbReference>
<dbReference type="PROSITE" id="PS51257">
    <property type="entry name" value="PROKAR_LIPOPROTEIN"/>
    <property type="match status" value="1"/>
</dbReference>
<comment type="similarity">
    <text evidence="3">Belongs to the transpeptidase family.</text>
</comment>
<evidence type="ECO:0000256" key="3">
    <source>
        <dbReference type="ARBA" id="ARBA00007171"/>
    </source>
</evidence>
<gene>
    <name evidence="10" type="ORF">DCC39_04115</name>
</gene>
<accession>A0A2U1K7H5</accession>
<dbReference type="Pfam" id="PF00905">
    <property type="entry name" value="Transpeptidase"/>
    <property type="match status" value="1"/>
</dbReference>
<evidence type="ECO:0000313" key="10">
    <source>
        <dbReference type="EMBL" id="PWA12838.1"/>
    </source>
</evidence>
<dbReference type="Pfam" id="PF05223">
    <property type="entry name" value="MecA_N"/>
    <property type="match status" value="1"/>
</dbReference>
<dbReference type="InterPro" id="IPR001460">
    <property type="entry name" value="PCN-bd_Tpept"/>
</dbReference>
<dbReference type="EC" id="3.4.16.4" evidence="4"/>
<evidence type="ECO:0000259" key="8">
    <source>
        <dbReference type="Pfam" id="PF03717"/>
    </source>
</evidence>
<reference evidence="10 11" key="1">
    <citation type="submission" date="2018-04" db="EMBL/GenBank/DDBJ databases">
        <title>Camelliibacillus theae gen. nov., sp. nov., isolated from Pu'er tea.</title>
        <authorList>
            <person name="Niu L."/>
        </authorList>
    </citation>
    <scope>NUCLEOTIDE SEQUENCE [LARGE SCALE GENOMIC DNA]</scope>
    <source>
        <strain evidence="10 11">T8</strain>
    </source>
</reference>
<evidence type="ECO:0000313" key="11">
    <source>
        <dbReference type="Proteomes" id="UP000245998"/>
    </source>
</evidence>
<dbReference type="InterPro" id="IPR005311">
    <property type="entry name" value="PBP_dimer"/>
</dbReference>
<comment type="catalytic activity">
    <reaction evidence="6">
        <text>Preferential cleavage: (Ac)2-L-Lys-D-Ala-|-D-Ala. Also transpeptidation of peptidyl-alanyl moieties that are N-acyl substituents of D-alanine.</text>
        <dbReference type="EC" id="3.4.16.4"/>
    </reaction>
</comment>
<feature type="domain" description="NTF2-like N-terminal transpeptidase" evidence="9">
    <location>
        <begin position="36"/>
        <end position="159"/>
    </location>
</feature>
<feature type="domain" description="Penicillin-binding protein dimerisation" evidence="8">
    <location>
        <begin position="167"/>
        <end position="333"/>
    </location>
</feature>
<comment type="pathway">
    <text evidence="2">Cell wall biogenesis; peptidoglycan biosynthesis.</text>
</comment>
<evidence type="ECO:0000256" key="1">
    <source>
        <dbReference type="ARBA" id="ARBA00004370"/>
    </source>
</evidence>
<dbReference type="GO" id="GO:0046677">
    <property type="term" value="P:response to antibiotic"/>
    <property type="evidence" value="ECO:0007669"/>
    <property type="project" value="InterPro"/>
</dbReference>
<protein>
    <recommendedName>
        <fullName evidence="4">serine-type D-Ala-D-Ala carboxypeptidase</fullName>
        <ecNumber evidence="4">3.4.16.4</ecNumber>
    </recommendedName>
</protein>
<dbReference type="InterPro" id="IPR032710">
    <property type="entry name" value="NTF2-like_dom_sf"/>
</dbReference>
<dbReference type="Proteomes" id="UP000245998">
    <property type="component" value="Unassembled WGS sequence"/>
</dbReference>
<dbReference type="SUPFAM" id="SSF54427">
    <property type="entry name" value="NTF2-like"/>
    <property type="match status" value="1"/>
</dbReference>
<dbReference type="AlphaFoldDB" id="A0A2U1K7H5"/>
<dbReference type="Pfam" id="PF03717">
    <property type="entry name" value="PBP_dimer"/>
    <property type="match status" value="1"/>
</dbReference>
<evidence type="ECO:0000256" key="2">
    <source>
        <dbReference type="ARBA" id="ARBA00004752"/>
    </source>
</evidence>
<dbReference type="SUPFAM" id="SSF56601">
    <property type="entry name" value="beta-lactamase/transpeptidase-like"/>
    <property type="match status" value="1"/>
</dbReference>
<dbReference type="Gene3D" id="3.40.710.10">
    <property type="entry name" value="DD-peptidase/beta-lactamase superfamily"/>
    <property type="match status" value="1"/>
</dbReference>
<evidence type="ECO:0000259" key="9">
    <source>
        <dbReference type="Pfam" id="PF05223"/>
    </source>
</evidence>
<sequence length="683" mass="76263">MRKSKIYGGKQMKIKVPLFLFFILIFSLIGCNKEETPEERTTQFLNSWEKQQFDKMYDQLSADSKKNITKDEFVERYETIYEGIQADKLKLEAKFPEDGVKENKEGGTEVEFSLHMQTIADEVNFTENLSLVKEKTEDGNKWAVHWDPSLIFPSMEEGDKVRIETHRAERGEIVDRSGKGLAVNGKVLNIGIVPERLPEDAKTSYEQLADLIGSTVEDIEKKLNATWVKPDTFVPITKIAKDDKRLNQLMEIKGVTYQEVSARVYPFKQIAAHLTGYVQEINKEELDERKSKGYQTGDLIGKSGLEQVFEDKLRGQNGGRIYIVDKDGTEKDEIANKNAIDGETIALTIDINIQKQVFKQLEGEAGTSAAINPMTGEVLVLASSPSYDPNQFVLGMTSEEWKALNEDPKKPLLNRFASTYPPGSVFKPITGAIALETSAISEETAVNVNGLKWQADNSWGDYYITRVSDPGKPIDLKNAFIYSDNIYFAQAALKIGGQKFLERSKDFGIGEKLPIEYPIETSQLVENSFDSQIQLADSGYGQGKVEMSILHTAISFTPFINEGNLLKPTLLKNGPDSNEHVWKANAIKDETASIINQSLIEVVEHPDGTGKGVKIKGKQMAGKTGTAELKKSRDEKGQENGLFVAYDNENPTLLVAMQIENVEDRGGSKAVVPKVKQIFLETK</sequence>
<dbReference type="GO" id="GO:0071555">
    <property type="term" value="P:cell wall organization"/>
    <property type="evidence" value="ECO:0007669"/>
    <property type="project" value="TreeGrafter"/>
</dbReference>
<dbReference type="InterPro" id="IPR012338">
    <property type="entry name" value="Beta-lactam/transpept-like"/>
</dbReference>
<dbReference type="InterPro" id="IPR007887">
    <property type="entry name" value="MecA_N"/>
</dbReference>